<sequence length="150" mass="15890">MTLMNGGDLRYHVYNMDEKNPGFPEPRAVFYTAQIICGLEHLHQNRIIYRDLKPENVLLDDAGHVRLSDLGLAVELPEGKDKTKGYAGTPGERGGGGCGSPKGGSLCPYCLGGLPLFPPFSQPPVPSPGSPIPDPPSPPGPQPPLQGPPS</sequence>
<dbReference type="InterPro" id="IPR000719">
    <property type="entry name" value="Prot_kinase_dom"/>
</dbReference>
<evidence type="ECO:0000256" key="3">
    <source>
        <dbReference type="ARBA" id="ARBA00022741"/>
    </source>
</evidence>
<dbReference type="OrthoDB" id="354826at2759"/>
<dbReference type="SMART" id="SM00220">
    <property type="entry name" value="S_TKc"/>
    <property type="match status" value="1"/>
</dbReference>
<evidence type="ECO:0000256" key="5">
    <source>
        <dbReference type="ARBA" id="ARBA00022840"/>
    </source>
</evidence>
<dbReference type="PANTHER" id="PTHR24355:SF23">
    <property type="entry name" value="G PROTEIN-COUPLED RECEPTOR KINASE"/>
    <property type="match status" value="1"/>
</dbReference>
<dbReference type="GO" id="GO:0005737">
    <property type="term" value="C:cytoplasm"/>
    <property type="evidence" value="ECO:0007669"/>
    <property type="project" value="TreeGrafter"/>
</dbReference>
<reference evidence="8 9" key="2">
    <citation type="submission" date="2019-04" db="EMBL/GenBank/DDBJ databases">
        <title>The genome sequence of big-headed turtle.</title>
        <authorList>
            <person name="Gong S."/>
        </authorList>
    </citation>
    <scope>NUCLEOTIDE SEQUENCE [LARGE SCALE GENOMIC DNA]</scope>
    <source>
        <strain evidence="8">DO16091913</strain>
        <tissue evidence="8">Muscle</tissue>
    </source>
</reference>
<keyword evidence="3" id="KW-0547">Nucleotide-binding</keyword>
<evidence type="ECO:0000256" key="4">
    <source>
        <dbReference type="ARBA" id="ARBA00022777"/>
    </source>
</evidence>
<dbReference type="PANTHER" id="PTHR24355">
    <property type="entry name" value="G PROTEIN-COUPLED RECEPTOR KINASE/RIBOSOMAL PROTEIN S6 KINASE"/>
    <property type="match status" value="1"/>
</dbReference>
<evidence type="ECO:0000313" key="9">
    <source>
        <dbReference type="Proteomes" id="UP000297703"/>
    </source>
</evidence>
<dbReference type="EMBL" id="QXTE01016484">
    <property type="protein sequence ID" value="TFJ95038.1"/>
    <property type="molecule type" value="Genomic_DNA"/>
</dbReference>
<feature type="region of interest" description="Disordered" evidence="6">
    <location>
        <begin position="120"/>
        <end position="150"/>
    </location>
</feature>
<proteinExistence type="predicted"/>
<evidence type="ECO:0000256" key="1">
    <source>
        <dbReference type="ARBA" id="ARBA00022527"/>
    </source>
</evidence>
<dbReference type="InterPro" id="IPR008271">
    <property type="entry name" value="Ser/Thr_kinase_AS"/>
</dbReference>
<keyword evidence="4" id="KW-0418">Kinase</keyword>
<keyword evidence="1" id="KW-0723">Serine/threonine-protein kinase</keyword>
<organism evidence="8 9">
    <name type="scientific">Platysternon megacephalum</name>
    <name type="common">big-headed turtle</name>
    <dbReference type="NCBI Taxonomy" id="55544"/>
    <lineage>
        <taxon>Eukaryota</taxon>
        <taxon>Metazoa</taxon>
        <taxon>Chordata</taxon>
        <taxon>Craniata</taxon>
        <taxon>Vertebrata</taxon>
        <taxon>Euteleostomi</taxon>
        <taxon>Archelosauria</taxon>
        <taxon>Testudinata</taxon>
        <taxon>Testudines</taxon>
        <taxon>Cryptodira</taxon>
        <taxon>Durocryptodira</taxon>
        <taxon>Testudinoidea</taxon>
        <taxon>Platysternidae</taxon>
        <taxon>Platysternon</taxon>
    </lineage>
</organism>
<protein>
    <submittedName>
        <fullName evidence="8">D-tyrosyl-tRNA(Tyr) deacylase</fullName>
    </submittedName>
</protein>
<gene>
    <name evidence="8" type="ORF">DR999_PMT23588</name>
</gene>
<evidence type="ECO:0000259" key="7">
    <source>
        <dbReference type="PROSITE" id="PS50011"/>
    </source>
</evidence>
<feature type="domain" description="Protein kinase" evidence="7">
    <location>
        <begin position="1"/>
        <end position="150"/>
    </location>
</feature>
<dbReference type="Proteomes" id="UP000297703">
    <property type="component" value="Unassembled WGS sequence"/>
</dbReference>
<dbReference type="AlphaFoldDB" id="A0A4D9DD62"/>
<evidence type="ECO:0000313" key="8">
    <source>
        <dbReference type="EMBL" id="TFJ95038.1"/>
    </source>
</evidence>
<dbReference type="Gene3D" id="1.10.510.10">
    <property type="entry name" value="Transferase(Phosphotransferase) domain 1"/>
    <property type="match status" value="1"/>
</dbReference>
<comment type="caution">
    <text evidence="8">The sequence shown here is derived from an EMBL/GenBank/DDBJ whole genome shotgun (WGS) entry which is preliminary data.</text>
</comment>
<dbReference type="GO" id="GO:0009966">
    <property type="term" value="P:regulation of signal transduction"/>
    <property type="evidence" value="ECO:0007669"/>
    <property type="project" value="TreeGrafter"/>
</dbReference>
<keyword evidence="5" id="KW-0067">ATP-binding</keyword>
<dbReference type="PROSITE" id="PS00108">
    <property type="entry name" value="PROTEIN_KINASE_ST"/>
    <property type="match status" value="1"/>
</dbReference>
<evidence type="ECO:0000256" key="2">
    <source>
        <dbReference type="ARBA" id="ARBA00022679"/>
    </source>
</evidence>
<evidence type="ECO:0000256" key="6">
    <source>
        <dbReference type="SAM" id="MobiDB-lite"/>
    </source>
</evidence>
<accession>A0A4D9DD62</accession>
<dbReference type="PROSITE" id="PS50011">
    <property type="entry name" value="PROTEIN_KINASE_DOM"/>
    <property type="match status" value="1"/>
</dbReference>
<dbReference type="InterPro" id="IPR011009">
    <property type="entry name" value="Kinase-like_dom_sf"/>
</dbReference>
<dbReference type="SUPFAM" id="SSF56112">
    <property type="entry name" value="Protein kinase-like (PK-like)"/>
    <property type="match status" value="1"/>
</dbReference>
<name>A0A4D9DD62_9SAUR</name>
<keyword evidence="2" id="KW-0808">Transferase</keyword>
<reference evidence="8 9" key="1">
    <citation type="submission" date="2019-04" db="EMBL/GenBank/DDBJ databases">
        <title>Draft genome of the big-headed turtle Platysternon megacephalum.</title>
        <authorList>
            <person name="Gong S."/>
        </authorList>
    </citation>
    <scope>NUCLEOTIDE SEQUENCE [LARGE SCALE GENOMIC DNA]</scope>
    <source>
        <strain evidence="8">DO16091913</strain>
        <tissue evidence="8">Muscle</tissue>
    </source>
</reference>
<dbReference type="STRING" id="55544.A0A4D9DD62"/>
<dbReference type="GO" id="GO:0005524">
    <property type="term" value="F:ATP binding"/>
    <property type="evidence" value="ECO:0007669"/>
    <property type="project" value="UniProtKB-KW"/>
</dbReference>
<dbReference type="Pfam" id="PF00069">
    <property type="entry name" value="Pkinase"/>
    <property type="match status" value="1"/>
</dbReference>
<keyword evidence="9" id="KW-1185">Reference proteome</keyword>
<dbReference type="GO" id="GO:0004674">
    <property type="term" value="F:protein serine/threonine kinase activity"/>
    <property type="evidence" value="ECO:0007669"/>
    <property type="project" value="UniProtKB-KW"/>
</dbReference>
<feature type="region of interest" description="Disordered" evidence="6">
    <location>
        <begin position="80"/>
        <end position="99"/>
    </location>
</feature>